<dbReference type="PANTHER" id="PTHR32089">
    <property type="entry name" value="METHYL-ACCEPTING CHEMOTAXIS PROTEIN MCPB"/>
    <property type="match status" value="1"/>
</dbReference>
<dbReference type="GO" id="GO:0007165">
    <property type="term" value="P:signal transduction"/>
    <property type="evidence" value="ECO:0007669"/>
    <property type="project" value="UniProtKB-KW"/>
</dbReference>
<dbReference type="InterPro" id="IPR003660">
    <property type="entry name" value="HAMP_dom"/>
</dbReference>
<reference evidence="10 11" key="1">
    <citation type="submission" date="2019-11" db="EMBL/GenBank/DDBJ databases">
        <title>Draft genome sequences of five Paenibacillus species of dairy origin.</title>
        <authorList>
            <person name="Olajide A.M."/>
            <person name="Chen S."/>
            <person name="Lapointe G."/>
        </authorList>
    </citation>
    <scope>NUCLEOTIDE SEQUENCE [LARGE SCALE GENOMIC DNA]</scope>
    <source>
        <strain evidence="10 11">2CS3</strain>
    </source>
</reference>
<keyword evidence="11" id="KW-1185">Reference proteome</keyword>
<gene>
    <name evidence="10" type="ORF">GNP93_11230</name>
</gene>
<evidence type="ECO:0000256" key="5">
    <source>
        <dbReference type="ARBA" id="ARBA00029447"/>
    </source>
</evidence>
<comment type="similarity">
    <text evidence="5">Belongs to the methyl-accepting chemotaxis (MCP) protein family.</text>
</comment>
<evidence type="ECO:0000256" key="4">
    <source>
        <dbReference type="ARBA" id="ARBA00023224"/>
    </source>
</evidence>
<dbReference type="SMART" id="SM00304">
    <property type="entry name" value="HAMP"/>
    <property type="match status" value="1"/>
</dbReference>
<keyword evidence="7" id="KW-0812">Transmembrane</keyword>
<evidence type="ECO:0000256" key="3">
    <source>
        <dbReference type="ARBA" id="ARBA00023136"/>
    </source>
</evidence>
<dbReference type="Proteomes" id="UP000450917">
    <property type="component" value="Unassembled WGS sequence"/>
</dbReference>
<evidence type="ECO:0000259" key="9">
    <source>
        <dbReference type="PROSITE" id="PS50885"/>
    </source>
</evidence>
<feature type="transmembrane region" description="Helical" evidence="7">
    <location>
        <begin position="351"/>
        <end position="372"/>
    </location>
</feature>
<feature type="transmembrane region" description="Helical" evidence="7">
    <location>
        <begin position="43"/>
        <end position="65"/>
    </location>
</feature>
<dbReference type="CDD" id="cd11386">
    <property type="entry name" value="MCP_signal"/>
    <property type="match status" value="1"/>
</dbReference>
<keyword evidence="3 7" id="KW-0472">Membrane</keyword>
<sequence>MYVIFYDIKDGGSLTMKSKSSFKASSLQSLFVPGMFVMNRLRYLYKFILIGSVFFIPIVILMLQLTGEANRNIRFAEQEKQGALFLKPLESLFTDLGQYRLAALGNTIGTPPTKERLQELEARIERSLEALDRLALQYKDELQATEVVADISASWRELKAVSDGSSPTKTDETHKKLDERFVQLIDTVKVNSNLILDPQLSSYYLMDSITSTYPSLLAKLNQAAAIGMEVSSKTRFSNSAQKDELLLAIGEVDKHQKTLAKSIITAAKTEPALLESLVKELSESENAVVQFNDLLHVQLINNAFIIVEPEKVRTLYEAAVTASENLYAKEMGLLVQQLDQRIAKYHATKTFSLWTVVIVLLFIAYLFFSFTLSLQRSIRQLGEVSQQLGEGRLTVRVPVETKDEFRYVMNAFNALADSFLQVVQEGRHVSRTTLSASEQLHAISTSSTELTNKISQAFKEVVAGAEVQVQAAQETSTAMNEMSAGVQKIAESSFVVAETAAHAAEQSDKGRLVVEDAIRQMNRIKDNVAGTSVTIRQLAELTLQIDRILKVIRDISEQTRLLSLNASIEAARAGEHGRGFQVVALEVKKLADGSTEAAKQIAGLVAEITRSCRNAVDRTEQDASEVDKGAVAMGNVGTIFAMLVGAVSQVSEQIQEVSAVAEQMSAGTEQVSASMEETVRISRHSTRHLQQVASANEEQLASMHRIFRSAETLQTSSQELQRLLDRFRI</sequence>
<keyword evidence="2" id="KW-1003">Cell membrane</keyword>
<dbReference type="PANTHER" id="PTHR32089:SF112">
    <property type="entry name" value="LYSOZYME-LIKE PROTEIN-RELATED"/>
    <property type="match status" value="1"/>
</dbReference>
<comment type="caution">
    <text evidence="10">The sequence shown here is derived from an EMBL/GenBank/DDBJ whole genome shotgun (WGS) entry which is preliminary data.</text>
</comment>
<feature type="domain" description="HAMP" evidence="9">
    <location>
        <begin position="372"/>
        <end position="424"/>
    </location>
</feature>
<dbReference type="AlphaFoldDB" id="A0A7X2ZBV1"/>
<dbReference type="SUPFAM" id="SSF58104">
    <property type="entry name" value="Methyl-accepting chemotaxis protein (MCP) signaling domain"/>
    <property type="match status" value="1"/>
</dbReference>
<dbReference type="PROSITE" id="PS50111">
    <property type="entry name" value="CHEMOTAXIS_TRANSDUC_2"/>
    <property type="match status" value="1"/>
</dbReference>
<dbReference type="EMBL" id="WNZX01000008">
    <property type="protein sequence ID" value="MUG71251.1"/>
    <property type="molecule type" value="Genomic_DNA"/>
</dbReference>
<comment type="subcellular location">
    <subcellularLocation>
        <location evidence="1">Cell membrane</location>
    </subcellularLocation>
</comment>
<evidence type="ECO:0000259" key="8">
    <source>
        <dbReference type="PROSITE" id="PS50111"/>
    </source>
</evidence>
<evidence type="ECO:0000256" key="1">
    <source>
        <dbReference type="ARBA" id="ARBA00004236"/>
    </source>
</evidence>
<dbReference type="SMART" id="SM00283">
    <property type="entry name" value="MA"/>
    <property type="match status" value="1"/>
</dbReference>
<accession>A0A7X2ZBV1</accession>
<dbReference type="PROSITE" id="PS50885">
    <property type="entry name" value="HAMP"/>
    <property type="match status" value="1"/>
</dbReference>
<dbReference type="GO" id="GO:0005886">
    <property type="term" value="C:plasma membrane"/>
    <property type="evidence" value="ECO:0007669"/>
    <property type="project" value="UniProtKB-SubCell"/>
</dbReference>
<dbReference type="Gene3D" id="1.10.287.950">
    <property type="entry name" value="Methyl-accepting chemotaxis protein"/>
    <property type="match status" value="1"/>
</dbReference>
<dbReference type="CDD" id="cd06225">
    <property type="entry name" value="HAMP"/>
    <property type="match status" value="1"/>
</dbReference>
<dbReference type="InterPro" id="IPR004089">
    <property type="entry name" value="MCPsignal_dom"/>
</dbReference>
<keyword evidence="7" id="KW-1133">Transmembrane helix</keyword>
<evidence type="ECO:0000256" key="6">
    <source>
        <dbReference type="PROSITE-ProRule" id="PRU00284"/>
    </source>
</evidence>
<organism evidence="10 11">
    <name type="scientific">Paenibacillus validus</name>
    <dbReference type="NCBI Taxonomy" id="44253"/>
    <lineage>
        <taxon>Bacteria</taxon>
        <taxon>Bacillati</taxon>
        <taxon>Bacillota</taxon>
        <taxon>Bacilli</taxon>
        <taxon>Bacillales</taxon>
        <taxon>Paenibacillaceae</taxon>
        <taxon>Paenibacillus</taxon>
    </lineage>
</organism>
<name>A0A7X2ZBV1_9BACL</name>
<evidence type="ECO:0000256" key="2">
    <source>
        <dbReference type="ARBA" id="ARBA00022475"/>
    </source>
</evidence>
<evidence type="ECO:0000313" key="10">
    <source>
        <dbReference type="EMBL" id="MUG71251.1"/>
    </source>
</evidence>
<feature type="domain" description="Methyl-accepting transducer" evidence="8">
    <location>
        <begin position="443"/>
        <end position="679"/>
    </location>
</feature>
<evidence type="ECO:0000313" key="11">
    <source>
        <dbReference type="Proteomes" id="UP000450917"/>
    </source>
</evidence>
<protein>
    <submittedName>
        <fullName evidence="10">HAMP domain-containing protein</fullName>
    </submittedName>
</protein>
<evidence type="ECO:0000256" key="7">
    <source>
        <dbReference type="SAM" id="Phobius"/>
    </source>
</evidence>
<keyword evidence="4 6" id="KW-0807">Transducer</keyword>
<dbReference type="Pfam" id="PF00015">
    <property type="entry name" value="MCPsignal"/>
    <property type="match status" value="1"/>
</dbReference>
<proteinExistence type="inferred from homology"/>
<dbReference type="Gene3D" id="6.10.340.10">
    <property type="match status" value="1"/>
</dbReference>
<dbReference type="Pfam" id="PF00672">
    <property type="entry name" value="HAMP"/>
    <property type="match status" value="1"/>
</dbReference>